<dbReference type="Proteomes" id="UP000766629">
    <property type="component" value="Unassembled WGS sequence"/>
</dbReference>
<dbReference type="RefSeq" id="WP_222509095.1">
    <property type="nucleotide sequence ID" value="NZ_JAHVJA010000008.1"/>
</dbReference>
<organism evidence="2 3">
    <name type="scientific">Leisingera daeponensis</name>
    <dbReference type="NCBI Taxonomy" id="405746"/>
    <lineage>
        <taxon>Bacteria</taxon>
        <taxon>Pseudomonadati</taxon>
        <taxon>Pseudomonadota</taxon>
        <taxon>Alphaproteobacteria</taxon>
        <taxon>Rhodobacterales</taxon>
        <taxon>Roseobacteraceae</taxon>
        <taxon>Leisingera</taxon>
    </lineage>
</organism>
<gene>
    <name evidence="2" type="ORF">KUV26_16210</name>
</gene>
<dbReference type="Gene3D" id="2.40.300.10">
    <property type="entry name" value="Head decoration protein D"/>
    <property type="match status" value="2"/>
</dbReference>
<proteinExistence type="predicted"/>
<evidence type="ECO:0000313" key="3">
    <source>
        <dbReference type="Proteomes" id="UP000766629"/>
    </source>
</evidence>
<keyword evidence="3" id="KW-1185">Reference proteome</keyword>
<reference evidence="2 3" key="1">
    <citation type="submission" date="2021-06" db="EMBL/GenBank/DDBJ databases">
        <title>50 bacteria genomes isolated from Dapeng, Shenzhen, China.</title>
        <authorList>
            <person name="Zheng W."/>
            <person name="Yu S."/>
            <person name="Huang Y."/>
        </authorList>
    </citation>
    <scope>NUCLEOTIDE SEQUENCE [LARGE SCALE GENOMIC DNA]</scope>
    <source>
        <strain evidence="2 3">DP1N14-2</strain>
    </source>
</reference>
<dbReference type="InterPro" id="IPR021865">
    <property type="entry name" value="Peptidase_G2"/>
</dbReference>
<evidence type="ECO:0000259" key="1">
    <source>
        <dbReference type="Pfam" id="PF11962"/>
    </source>
</evidence>
<dbReference type="EMBL" id="JAHVJA010000008">
    <property type="protein sequence ID" value="MBY6140984.1"/>
    <property type="molecule type" value="Genomic_DNA"/>
</dbReference>
<accession>A0ABS7NIF7</accession>
<dbReference type="Pfam" id="PF11962">
    <property type="entry name" value="Peptidase_G2"/>
    <property type="match status" value="1"/>
</dbReference>
<protein>
    <submittedName>
        <fullName evidence="2">DUF2793 domain-containing protein</fullName>
    </submittedName>
</protein>
<comment type="caution">
    <text evidence="2">The sequence shown here is derived from an EMBL/GenBank/DDBJ whole genome shotgun (WGS) entry which is preliminary data.</text>
</comment>
<dbReference type="InterPro" id="IPR021251">
    <property type="entry name" value="DUF2793"/>
</dbReference>
<evidence type="ECO:0000313" key="2">
    <source>
        <dbReference type="EMBL" id="MBY6140984.1"/>
    </source>
</evidence>
<feature type="domain" description="Peptidase G2 IMC autoproteolytic cleavage" evidence="1">
    <location>
        <begin position="232"/>
        <end position="372"/>
    </location>
</feature>
<name>A0ABS7NIF7_9RHOB</name>
<dbReference type="Pfam" id="PF10983">
    <property type="entry name" value="DUF2793"/>
    <property type="match status" value="1"/>
</dbReference>
<sequence>MTQASPILALPYLMPSQAQKHVTHNEALQMLDALVQLSAEGFDAATPPAAPALGETHVLAASPGGAWAGRPHAIAVWQGEGWLFLTPRPGWRAWGTTEGELRVWDGSAWVLPPAETQNLARLGVGTQADAASPLSVSGPATLLSHSGAGHQLKINKSAGAETASLLFQSNWSGRAEMGLAGSNDFAVKLSANGSSWSTALALKPNGRAGLGTASPAAHLEIRGSSDDYLLAGDGGSPDFRLGSDGNGSCSGAWTGGGADYAEWFEWADGNPGGEDRRGLSVVLDGAKIRAANAGEEPIGVISASPAVAGDGDMDEWKQRWLRDDYGVLRRDADGKPQENPAYDASRAYVPRRRRPEWTLVGLVGKLRLRRGQPAAPGWIRMRAVTPDIEEWLVR</sequence>